<feature type="region of interest" description="Disordered" evidence="1">
    <location>
        <begin position="1041"/>
        <end position="1060"/>
    </location>
</feature>
<evidence type="ECO:0000313" key="3">
    <source>
        <dbReference type="EMBL" id="KAE8351376.1"/>
    </source>
</evidence>
<feature type="compositionally biased region" description="Basic and acidic residues" evidence="1">
    <location>
        <begin position="909"/>
        <end position="918"/>
    </location>
</feature>
<evidence type="ECO:0008006" key="5">
    <source>
        <dbReference type="Google" id="ProtNLM"/>
    </source>
</evidence>
<feature type="compositionally biased region" description="Basic and acidic residues" evidence="1">
    <location>
        <begin position="165"/>
        <end position="175"/>
    </location>
</feature>
<feature type="region of interest" description="Disordered" evidence="1">
    <location>
        <begin position="1083"/>
        <end position="1113"/>
    </location>
</feature>
<accession>A0A5N6Z340</accession>
<reference evidence="4" key="1">
    <citation type="submission" date="2019-04" db="EMBL/GenBank/DDBJ databases">
        <title>Friends and foes A comparative genomics studyof 23 Aspergillus species from section Flavi.</title>
        <authorList>
            <consortium name="DOE Joint Genome Institute"/>
            <person name="Kjaerbolling I."/>
            <person name="Vesth T."/>
            <person name="Frisvad J.C."/>
            <person name="Nybo J.L."/>
            <person name="Theobald S."/>
            <person name="Kildgaard S."/>
            <person name="Isbrandt T."/>
            <person name="Kuo A."/>
            <person name="Sato A."/>
            <person name="Lyhne E.K."/>
            <person name="Kogle M.E."/>
            <person name="Wiebenga A."/>
            <person name="Kun R.S."/>
            <person name="Lubbers R.J."/>
            <person name="Makela M.R."/>
            <person name="Barry K."/>
            <person name="Chovatia M."/>
            <person name="Clum A."/>
            <person name="Daum C."/>
            <person name="Haridas S."/>
            <person name="He G."/>
            <person name="LaButti K."/>
            <person name="Lipzen A."/>
            <person name="Mondo S."/>
            <person name="Riley R."/>
            <person name="Salamov A."/>
            <person name="Simmons B.A."/>
            <person name="Magnuson J.K."/>
            <person name="Henrissat B."/>
            <person name="Mortensen U.H."/>
            <person name="Larsen T.O."/>
            <person name="Devries R.P."/>
            <person name="Grigoriev I.V."/>
            <person name="Machida M."/>
            <person name="Baker S.E."/>
            <person name="Andersen M.R."/>
        </authorList>
    </citation>
    <scope>NUCLEOTIDE SEQUENCE [LARGE SCALE GENOMIC DNA]</scope>
    <source>
        <strain evidence="4">CBS 553.77</strain>
    </source>
</reference>
<feature type="region of interest" description="Disordered" evidence="1">
    <location>
        <begin position="896"/>
        <end position="933"/>
    </location>
</feature>
<evidence type="ECO:0000256" key="1">
    <source>
        <dbReference type="SAM" id="MobiDB-lite"/>
    </source>
</evidence>
<feature type="region of interest" description="Disordered" evidence="1">
    <location>
        <begin position="562"/>
        <end position="634"/>
    </location>
</feature>
<dbReference type="EMBL" id="ML739173">
    <property type="protein sequence ID" value="KAE8351376.1"/>
    <property type="molecule type" value="Genomic_DNA"/>
</dbReference>
<name>A0A5N6Z340_9EURO</name>
<feature type="compositionally biased region" description="Basic and acidic residues" evidence="1">
    <location>
        <begin position="574"/>
        <end position="593"/>
    </location>
</feature>
<feature type="compositionally biased region" description="Pro residues" evidence="1">
    <location>
        <begin position="617"/>
        <end position="632"/>
    </location>
</feature>
<sequence length="1209" mass="132615">MLWKRQKPQAELRIPTIPTFPLSSPITEEVVTPISSSPDERDTKKLRPFDYLGAKISSQNPFARKVEYDQRQEDTETVREVNSFYFIQKAAETADGTKPAAKKNLGLNLVTDFSLTTPKPRNDPSETEFVNLSDLKVLSKERASERSVQKIKGILKNGSSQEFQRGPDESADPAKRRSSGFDWKYRGSPKMRGKDDLSPSDRPIVIGFSMPREEPIVSQKEYSKELDVPDTQRTPLTPSIVVTPAKEDNFWAGFSQVYNPSRVTSSIYSQPTPCIEKSEVGIPPVPAIPAEHAATKSEVADQETLKRLSLSSRKLRSYSTGTVFEEDVRSRPGLRSRSYSSEGVKTALDHLNSFDRTSRLSVNTEIHRHQSQGWWTYLLSPLLGRSNTITTQRTLLDVHPPPVPSIATDVTGSNDEWWEKEVSYFSPDTPEITPTNRGMTDWQPSQNNPFADDQAVDSQAIDHEDPSFPGQTVQGSAAEYYQACAHELFSGRPYFECINHVCSITPRDKIPQIHADTTKGRDSGEQGLLIDVDDTSKSVNEGSRGSRTTAVPARICSWASSTVVDKQPGSPVETAREENGFKEETRAPPKEDSPELVSKGATEGPAPAAGHQAPTNPFVPPAHPTSIVPPPVTNVHFQSAPVQSSAPSSSTERVVPQYIVVPSTNREDQGAQKHEVQPRGQPQSPGPMSPGLQRTTEKTGSIPLSDMHSSPAPAYTSHRNSFSTLPPRVEPLPITRNGMTHPVTARDRIESQRRRLEKEDAAGRKAGGLWRGRACFSNKGCFGRPGREGRLRRRWYTAIASFFIAIVVVAIILAIMLTRKGDETPVQSQWLNLTGYPPMPTGIATIAGPQPQVQNSGCITPSTLWSCALPNEQQSANKPYAANQPNFRVEIRFRNGTYPNSTTVPSTSSKEKASRRSESLFSTLPSPPDMKDQTFLGNTTDKNSVPYAGEVTPFYMTILSSLQIPTSQFTRRSGDFFPDIDSLIPSADLEPDGTAAAANLYPLPESQPVQLYNRGQDTEHYGFYTYFDRSIFLESSAPLNDTKKDESTSDANGGPSKAHARVRCTWAQTRFLVQIWTRPGKTVLSRSSSASTTPTPTSTGTSDSTNSNSATDFVRPGSFPYPVTITIDRHGGAAKMKKVYCYGMESGQHINATEKKLQIEDRGFGGTLVSPAPGIFNISGSALSESGSGGIDGGTGGCSCQWTNWISKS</sequence>
<keyword evidence="2" id="KW-0472">Membrane</keyword>
<evidence type="ECO:0000256" key="2">
    <source>
        <dbReference type="SAM" id="Phobius"/>
    </source>
</evidence>
<keyword evidence="4" id="KW-1185">Reference proteome</keyword>
<protein>
    <recommendedName>
        <fullName evidence="5">Glycoprotease family protein</fullName>
    </recommendedName>
</protein>
<feature type="compositionally biased region" description="Basic and acidic residues" evidence="1">
    <location>
        <begin position="665"/>
        <end position="677"/>
    </location>
</feature>
<feature type="compositionally biased region" description="Low complexity" evidence="1">
    <location>
        <begin position="1087"/>
        <end position="1112"/>
    </location>
</feature>
<evidence type="ECO:0000313" key="4">
    <source>
        <dbReference type="Proteomes" id="UP000327118"/>
    </source>
</evidence>
<gene>
    <name evidence="3" type="ORF">BDV28DRAFT_150030</name>
</gene>
<feature type="compositionally biased region" description="Basic and acidic residues" evidence="1">
    <location>
        <begin position="514"/>
        <end position="524"/>
    </location>
</feature>
<feature type="transmembrane region" description="Helical" evidence="2">
    <location>
        <begin position="795"/>
        <end position="817"/>
    </location>
</feature>
<keyword evidence="2" id="KW-1133">Transmembrane helix</keyword>
<dbReference type="AlphaFoldDB" id="A0A5N6Z340"/>
<feature type="region of interest" description="Disordered" evidence="1">
    <location>
        <begin position="664"/>
        <end position="745"/>
    </location>
</feature>
<feature type="compositionally biased region" description="Polar residues" evidence="1">
    <location>
        <begin position="537"/>
        <end position="549"/>
    </location>
</feature>
<feature type="region of interest" description="Disordered" evidence="1">
    <location>
        <begin position="514"/>
        <end position="549"/>
    </location>
</feature>
<proteinExistence type="predicted"/>
<dbReference type="Proteomes" id="UP000327118">
    <property type="component" value="Unassembled WGS sequence"/>
</dbReference>
<keyword evidence="2" id="KW-0812">Transmembrane</keyword>
<organism evidence="3 4">
    <name type="scientific">Aspergillus coremiiformis</name>
    <dbReference type="NCBI Taxonomy" id="138285"/>
    <lineage>
        <taxon>Eukaryota</taxon>
        <taxon>Fungi</taxon>
        <taxon>Dikarya</taxon>
        <taxon>Ascomycota</taxon>
        <taxon>Pezizomycotina</taxon>
        <taxon>Eurotiomycetes</taxon>
        <taxon>Eurotiomycetidae</taxon>
        <taxon>Eurotiales</taxon>
        <taxon>Aspergillaceae</taxon>
        <taxon>Aspergillus</taxon>
        <taxon>Aspergillus subgen. Circumdati</taxon>
    </lineage>
</organism>
<dbReference type="OrthoDB" id="10259622at2759"/>
<feature type="region of interest" description="Disordered" evidence="1">
    <location>
        <begin position="148"/>
        <end position="201"/>
    </location>
</feature>